<accession>A0AA96RD63</accession>
<name>A0AA96RD63_9BACL</name>
<dbReference type="RefSeq" id="WP_315604961.1">
    <property type="nucleotide sequence ID" value="NZ_CP130318.1"/>
</dbReference>
<feature type="compositionally biased region" description="Low complexity" evidence="1">
    <location>
        <begin position="70"/>
        <end position="86"/>
    </location>
</feature>
<feature type="compositionally biased region" description="Polar residues" evidence="1">
    <location>
        <begin position="53"/>
        <end position="64"/>
    </location>
</feature>
<reference evidence="4 5" key="1">
    <citation type="submission" date="2022-02" db="EMBL/GenBank/DDBJ databases">
        <title>Paenibacillus sp. MBLB1776 Whole Genome Shotgun Sequencing.</title>
        <authorList>
            <person name="Hwang C.Y."/>
            <person name="Cho E.-S."/>
            <person name="Seo M.-J."/>
        </authorList>
    </citation>
    <scope>NUCLEOTIDE SEQUENCE [LARGE SCALE GENOMIC DNA]</scope>
    <source>
        <strain evidence="4 5">MBLB1776</strain>
    </source>
</reference>
<keyword evidence="2" id="KW-0472">Membrane</keyword>
<protein>
    <submittedName>
        <fullName evidence="4">DUF4349 domain-containing protein</fullName>
    </submittedName>
</protein>
<evidence type="ECO:0000313" key="4">
    <source>
        <dbReference type="EMBL" id="WNQ11185.1"/>
    </source>
</evidence>
<feature type="transmembrane region" description="Helical" evidence="2">
    <location>
        <begin position="323"/>
        <end position="347"/>
    </location>
</feature>
<dbReference type="KEGG" id="paun:MJA45_26890"/>
<dbReference type="EMBL" id="CP130318">
    <property type="protein sequence ID" value="WNQ11185.1"/>
    <property type="molecule type" value="Genomic_DNA"/>
</dbReference>
<feature type="domain" description="DUF4349" evidence="3">
    <location>
        <begin position="130"/>
        <end position="345"/>
    </location>
</feature>
<proteinExistence type="predicted"/>
<gene>
    <name evidence="4" type="ORF">MJA45_26890</name>
</gene>
<dbReference type="Pfam" id="PF14257">
    <property type="entry name" value="DUF4349"/>
    <property type="match status" value="1"/>
</dbReference>
<feature type="region of interest" description="Disordered" evidence="1">
    <location>
        <begin position="1"/>
        <end position="20"/>
    </location>
</feature>
<organism evidence="4 5">
    <name type="scientific">Paenibacillus aurantius</name>
    <dbReference type="NCBI Taxonomy" id="2918900"/>
    <lineage>
        <taxon>Bacteria</taxon>
        <taxon>Bacillati</taxon>
        <taxon>Bacillota</taxon>
        <taxon>Bacilli</taxon>
        <taxon>Bacillales</taxon>
        <taxon>Paenibacillaceae</taxon>
        <taxon>Paenibacillus</taxon>
    </lineage>
</organism>
<evidence type="ECO:0000313" key="5">
    <source>
        <dbReference type="Proteomes" id="UP001305702"/>
    </source>
</evidence>
<dbReference type="AlphaFoldDB" id="A0AA96RD63"/>
<dbReference type="Proteomes" id="UP001305702">
    <property type="component" value="Chromosome"/>
</dbReference>
<keyword evidence="5" id="KW-1185">Reference proteome</keyword>
<sequence length="363" mass="37874">MNHPSLQKRRNHPAGLPTLPILGKRFPAWLGALLLAAGIVSAAGCSSADKDTGATNASSAQSAPAKNEAKPAAGSGAAAGSAADQAGGKGTETADSKGGTAPVASSAPQPSGNAQAGGMTQADTSDGLNRKLIYKANLVMEVGDYNQAQSQIRDLVQLRGAYILQFAENQNSGEKGGNLTIKVPASGFSSLLSDLEKVESLKLQKSMQGQDVTEEYVDLDSRLKARQTAEARLLAFMEKASKADELVAFSNELGKVQEEIEKIKGRMRYLDQNVAMSTIELRLYEKVGLAASNKTGSTVPVLKQASQALSGSLNVMGIVFTKLFVFLAGALPVLIALAAVVVPAVLVNRRRSKAAAKPPELTD</sequence>
<evidence type="ECO:0000256" key="2">
    <source>
        <dbReference type="SAM" id="Phobius"/>
    </source>
</evidence>
<evidence type="ECO:0000259" key="3">
    <source>
        <dbReference type="Pfam" id="PF14257"/>
    </source>
</evidence>
<dbReference type="InterPro" id="IPR025645">
    <property type="entry name" value="DUF4349"/>
</dbReference>
<evidence type="ECO:0000256" key="1">
    <source>
        <dbReference type="SAM" id="MobiDB-lite"/>
    </source>
</evidence>
<feature type="compositionally biased region" description="Basic residues" evidence="1">
    <location>
        <begin position="1"/>
        <end position="12"/>
    </location>
</feature>
<keyword evidence="2" id="KW-1133">Transmembrane helix</keyword>
<feature type="region of interest" description="Disordered" evidence="1">
    <location>
        <begin position="47"/>
        <end position="123"/>
    </location>
</feature>
<keyword evidence="2" id="KW-0812">Transmembrane</keyword>